<feature type="region of interest" description="Disordered" evidence="1">
    <location>
        <begin position="95"/>
        <end position="226"/>
    </location>
</feature>
<feature type="compositionally biased region" description="Polar residues" evidence="1">
    <location>
        <begin position="203"/>
        <end position="226"/>
    </location>
</feature>
<feature type="compositionally biased region" description="Basic and acidic residues" evidence="1">
    <location>
        <begin position="255"/>
        <end position="271"/>
    </location>
</feature>
<comment type="caution">
    <text evidence="2">The sequence shown here is derived from an EMBL/GenBank/DDBJ whole genome shotgun (WGS) entry which is preliminary data.</text>
</comment>
<dbReference type="EMBL" id="NAJO01000026">
    <property type="protein sequence ID" value="OQO02940.1"/>
    <property type="molecule type" value="Genomic_DNA"/>
</dbReference>
<feature type="compositionally biased region" description="Acidic residues" evidence="1">
    <location>
        <begin position="111"/>
        <end position="126"/>
    </location>
</feature>
<dbReference type="InParanoid" id="A0A1V8SV66"/>
<feature type="compositionally biased region" description="Acidic residues" evidence="1">
    <location>
        <begin position="167"/>
        <end position="187"/>
    </location>
</feature>
<evidence type="ECO:0000256" key="1">
    <source>
        <dbReference type="SAM" id="MobiDB-lite"/>
    </source>
</evidence>
<protein>
    <submittedName>
        <fullName evidence="2">Uncharacterized protein</fullName>
    </submittedName>
</protein>
<evidence type="ECO:0000313" key="2">
    <source>
        <dbReference type="EMBL" id="OQO02940.1"/>
    </source>
</evidence>
<organism evidence="2 3">
    <name type="scientific">Cryoendolithus antarcticus</name>
    <dbReference type="NCBI Taxonomy" id="1507870"/>
    <lineage>
        <taxon>Eukaryota</taxon>
        <taxon>Fungi</taxon>
        <taxon>Dikarya</taxon>
        <taxon>Ascomycota</taxon>
        <taxon>Pezizomycotina</taxon>
        <taxon>Dothideomycetes</taxon>
        <taxon>Dothideomycetidae</taxon>
        <taxon>Cladosporiales</taxon>
        <taxon>Cladosporiaceae</taxon>
        <taxon>Cryoendolithus</taxon>
    </lineage>
</organism>
<name>A0A1V8SV66_9PEZI</name>
<sequence>MSDDPRNTAGWHYIPELRQEVWHDVVNDVYIDRSGGLIRPRQLAMLLQRRAAEADGGDARHNVAHGRHLDDERDYKRSALLRSRALRARRQALAATAKASDSSVRVVQIPSDEDNGDGEGSDEDPQGSDGDGAGDHEEALDRQQTRSTQTSRPLRGRQDAEQRNNDAEDEGEDVDTGEEGGFDDGDDDTRMQHQLRKRDDPQQHTATANSGNNAKPRSNTRNIIKNGNNSNVFFIQENHFHNYATNPDQGNQSRNRPDTSQRDSNKGRYRR</sequence>
<feature type="compositionally biased region" description="Basic and acidic residues" evidence="1">
    <location>
        <begin position="156"/>
        <end position="166"/>
    </location>
</feature>
<dbReference type="Proteomes" id="UP000192596">
    <property type="component" value="Unassembled WGS sequence"/>
</dbReference>
<gene>
    <name evidence="2" type="ORF">B0A48_11223</name>
</gene>
<proteinExistence type="predicted"/>
<dbReference type="AlphaFoldDB" id="A0A1V8SV66"/>
<evidence type="ECO:0000313" key="3">
    <source>
        <dbReference type="Proteomes" id="UP000192596"/>
    </source>
</evidence>
<feature type="compositionally biased region" description="Polar residues" evidence="1">
    <location>
        <begin position="243"/>
        <end position="254"/>
    </location>
</feature>
<reference evidence="3" key="1">
    <citation type="submission" date="2017-03" db="EMBL/GenBank/DDBJ databases">
        <title>Genomes of endolithic fungi from Antarctica.</title>
        <authorList>
            <person name="Coleine C."/>
            <person name="Masonjones S."/>
            <person name="Stajich J.E."/>
        </authorList>
    </citation>
    <scope>NUCLEOTIDE SEQUENCE [LARGE SCALE GENOMIC DNA]</scope>
    <source>
        <strain evidence="3">CCFEE 5527</strain>
    </source>
</reference>
<feature type="region of interest" description="Disordered" evidence="1">
    <location>
        <begin position="242"/>
        <end position="271"/>
    </location>
</feature>
<keyword evidence="3" id="KW-1185">Reference proteome</keyword>
<accession>A0A1V8SV66</accession>
<feature type="compositionally biased region" description="Basic and acidic residues" evidence="1">
    <location>
        <begin position="133"/>
        <end position="144"/>
    </location>
</feature>